<evidence type="ECO:0000313" key="3">
    <source>
        <dbReference type="Proteomes" id="UP000198785"/>
    </source>
</evidence>
<feature type="chain" id="PRO_5011728427" description="Outer membrane protein beta-barrel domain-containing protein" evidence="1">
    <location>
        <begin position="23"/>
        <end position="250"/>
    </location>
</feature>
<dbReference type="AlphaFoldDB" id="A0A1I6PE05"/>
<dbReference type="PROSITE" id="PS51257">
    <property type="entry name" value="PROKAR_LIPOPROTEIN"/>
    <property type="match status" value="1"/>
</dbReference>
<dbReference type="Proteomes" id="UP000198785">
    <property type="component" value="Unassembled WGS sequence"/>
</dbReference>
<gene>
    <name evidence="2" type="ORF">SAMN05660206_101415</name>
</gene>
<name>A0A1I6PE05_9SPHI</name>
<evidence type="ECO:0000256" key="1">
    <source>
        <dbReference type="SAM" id="SignalP"/>
    </source>
</evidence>
<protein>
    <recommendedName>
        <fullName evidence="4">Outer membrane protein beta-barrel domain-containing protein</fullName>
    </recommendedName>
</protein>
<accession>A0A1I6PE05</accession>
<dbReference type="EMBL" id="FOZZ01000001">
    <property type="protein sequence ID" value="SFS38409.1"/>
    <property type="molecule type" value="Genomic_DNA"/>
</dbReference>
<dbReference type="RefSeq" id="WP_093363477.1">
    <property type="nucleotide sequence ID" value="NZ_FOZZ01000001.1"/>
</dbReference>
<reference evidence="2 3" key="1">
    <citation type="submission" date="2016-10" db="EMBL/GenBank/DDBJ databases">
        <authorList>
            <person name="de Groot N.N."/>
        </authorList>
    </citation>
    <scope>NUCLEOTIDE SEQUENCE [LARGE SCALE GENOMIC DNA]</scope>
    <source>
        <strain evidence="2 3">DSM 22789</strain>
    </source>
</reference>
<keyword evidence="3" id="KW-1185">Reference proteome</keyword>
<dbReference type="OrthoDB" id="1337415at2"/>
<organism evidence="2 3">
    <name type="scientific">Sphingobacterium wenxiniae</name>
    <dbReference type="NCBI Taxonomy" id="683125"/>
    <lineage>
        <taxon>Bacteria</taxon>
        <taxon>Pseudomonadati</taxon>
        <taxon>Bacteroidota</taxon>
        <taxon>Sphingobacteriia</taxon>
        <taxon>Sphingobacteriales</taxon>
        <taxon>Sphingobacteriaceae</taxon>
        <taxon>Sphingobacterium</taxon>
    </lineage>
</organism>
<sequence length="250" mass="27890">MRLRFLYAVVVGALIATMSACSSIYMPNVPATPMFREQGEVYVAAHSNVKGNLSANAGVAFGKHLALIANGSYIDRGGERSNELFKQHLYEAGLGYFTTLGRDKRQVLEVYAGYGLGSSTEVDRRASTTGMAAVETRVMDFDKIFVQVNYSSTRKNKLTLFGKDRDLNYGTAIRVSRVGMTDFTIDGFTRPKEEALFIEPLFYTRMELNKGFQLQYTNGFNFNVVDNEYLKAGNAVFTLGVIYSFGQKRK</sequence>
<evidence type="ECO:0000313" key="2">
    <source>
        <dbReference type="EMBL" id="SFS38409.1"/>
    </source>
</evidence>
<feature type="signal peptide" evidence="1">
    <location>
        <begin position="1"/>
        <end position="22"/>
    </location>
</feature>
<proteinExistence type="predicted"/>
<evidence type="ECO:0008006" key="4">
    <source>
        <dbReference type="Google" id="ProtNLM"/>
    </source>
</evidence>
<keyword evidence="1" id="KW-0732">Signal</keyword>